<evidence type="ECO:0000256" key="4">
    <source>
        <dbReference type="ARBA" id="ARBA00022801"/>
    </source>
</evidence>
<dbReference type="SUPFAM" id="SSF56112">
    <property type="entry name" value="Protein kinase-like (PK-like)"/>
    <property type="match status" value="1"/>
</dbReference>
<dbReference type="CDD" id="cd11377">
    <property type="entry name" value="Pro-peptidase_S53"/>
    <property type="match status" value="1"/>
</dbReference>
<keyword evidence="6 8" id="KW-0106">Calcium</keyword>
<feature type="active site" description="Charge relay system" evidence="8">
    <location>
        <position position="722"/>
    </location>
</feature>
<feature type="active site" description="Charge relay system" evidence="8">
    <location>
        <position position="517"/>
    </location>
</feature>
<evidence type="ECO:0000256" key="5">
    <source>
        <dbReference type="ARBA" id="ARBA00022825"/>
    </source>
</evidence>
<dbReference type="InterPro" id="IPR050819">
    <property type="entry name" value="Tripeptidyl-peptidase_I"/>
</dbReference>
<dbReference type="Pfam" id="PF01636">
    <property type="entry name" value="APH"/>
    <property type="match status" value="1"/>
</dbReference>
<keyword evidence="2 8" id="KW-0645">Protease</keyword>
<evidence type="ECO:0000256" key="3">
    <source>
        <dbReference type="ARBA" id="ARBA00022723"/>
    </source>
</evidence>
<dbReference type="InterPro" id="IPR030400">
    <property type="entry name" value="Sedolisin_dom"/>
</dbReference>
<dbReference type="Proteomes" id="UP000230002">
    <property type="component" value="Unassembled WGS sequence"/>
</dbReference>
<comment type="cofactor">
    <cofactor evidence="8">
        <name>Ca(2+)</name>
        <dbReference type="ChEBI" id="CHEBI:29108"/>
    </cofactor>
    <text evidence="8">Binds 1 Ca(2+) ion per subunit.</text>
</comment>
<dbReference type="OrthoDB" id="4177236at2759"/>
<keyword evidence="3 8" id="KW-0479">Metal-binding</keyword>
<dbReference type="InterPro" id="IPR015366">
    <property type="entry name" value="S53_propep"/>
</dbReference>
<comment type="subcellular location">
    <subcellularLocation>
        <location evidence="1">Secreted</location>
        <location evidence="1">Extracellular space</location>
    </subcellularLocation>
</comment>
<organism evidence="10 11">
    <name type="scientific">Ganoderma sinense ZZ0214-1</name>
    <dbReference type="NCBI Taxonomy" id="1077348"/>
    <lineage>
        <taxon>Eukaryota</taxon>
        <taxon>Fungi</taxon>
        <taxon>Dikarya</taxon>
        <taxon>Basidiomycota</taxon>
        <taxon>Agaricomycotina</taxon>
        <taxon>Agaricomycetes</taxon>
        <taxon>Polyporales</taxon>
        <taxon>Polyporaceae</taxon>
        <taxon>Ganoderma</taxon>
    </lineage>
</organism>
<feature type="binding site" evidence="8">
    <location>
        <position position="785"/>
    </location>
    <ligand>
        <name>Ca(2+)</name>
        <dbReference type="ChEBI" id="CHEBI:29108"/>
    </ligand>
</feature>
<keyword evidence="4 8" id="KW-0378">Hydrolase</keyword>
<dbReference type="Gene3D" id="3.40.50.200">
    <property type="entry name" value="Peptidase S8/S53 domain"/>
    <property type="match status" value="1"/>
</dbReference>
<proteinExistence type="predicted"/>
<evidence type="ECO:0000313" key="11">
    <source>
        <dbReference type="Proteomes" id="UP000230002"/>
    </source>
</evidence>
<dbReference type="SUPFAM" id="SSF54897">
    <property type="entry name" value="Protease propeptides/inhibitors"/>
    <property type="match status" value="1"/>
</dbReference>
<gene>
    <name evidence="10" type="ORF">GSI_05329</name>
</gene>
<comment type="caution">
    <text evidence="10">The sequence shown here is derived from an EMBL/GenBank/DDBJ whole genome shotgun (WGS) entry which is preliminary data.</text>
</comment>
<feature type="domain" description="Peptidase S53" evidence="9">
    <location>
        <begin position="441"/>
        <end position="807"/>
    </location>
</feature>
<evidence type="ECO:0000256" key="7">
    <source>
        <dbReference type="ARBA" id="ARBA00023145"/>
    </source>
</evidence>
<dbReference type="GO" id="GO:0006508">
    <property type="term" value="P:proteolysis"/>
    <property type="evidence" value="ECO:0007669"/>
    <property type="project" value="UniProtKB-KW"/>
</dbReference>
<dbReference type="GO" id="GO:0004252">
    <property type="term" value="F:serine-type endopeptidase activity"/>
    <property type="evidence" value="ECO:0007669"/>
    <property type="project" value="UniProtKB-UniRule"/>
</dbReference>
<dbReference type="STRING" id="1077348.A0A2G8SFS1"/>
<dbReference type="GO" id="GO:0005576">
    <property type="term" value="C:extracellular region"/>
    <property type="evidence" value="ECO:0007669"/>
    <property type="project" value="UniProtKB-SubCell"/>
</dbReference>
<keyword evidence="5 8" id="KW-0720">Serine protease</keyword>
<dbReference type="InterPro" id="IPR011009">
    <property type="entry name" value="Kinase-like_dom_sf"/>
</dbReference>
<evidence type="ECO:0000256" key="2">
    <source>
        <dbReference type="ARBA" id="ARBA00022670"/>
    </source>
</evidence>
<dbReference type="EMBL" id="AYKW01000010">
    <property type="protein sequence ID" value="PIL32625.1"/>
    <property type="molecule type" value="Genomic_DNA"/>
</dbReference>
<feature type="binding site" evidence="8">
    <location>
        <position position="767"/>
    </location>
    <ligand>
        <name>Ca(2+)</name>
        <dbReference type="ChEBI" id="CHEBI:29108"/>
    </ligand>
</feature>
<feature type="binding site" evidence="8">
    <location>
        <position position="787"/>
    </location>
    <ligand>
        <name>Ca(2+)</name>
        <dbReference type="ChEBI" id="CHEBI:29108"/>
    </ligand>
</feature>
<dbReference type="GO" id="GO:0046872">
    <property type="term" value="F:metal ion binding"/>
    <property type="evidence" value="ECO:0007669"/>
    <property type="project" value="UniProtKB-UniRule"/>
</dbReference>
<keyword evidence="11" id="KW-1185">Reference proteome</keyword>
<dbReference type="SMART" id="SM00944">
    <property type="entry name" value="Pro-kuma_activ"/>
    <property type="match status" value="1"/>
</dbReference>
<name>A0A2G8SFS1_9APHY</name>
<dbReference type="PROSITE" id="PS51695">
    <property type="entry name" value="SEDOLISIN"/>
    <property type="match status" value="1"/>
</dbReference>
<dbReference type="SUPFAM" id="SSF52743">
    <property type="entry name" value="Subtilisin-like"/>
    <property type="match status" value="1"/>
</dbReference>
<feature type="binding site" evidence="8">
    <location>
        <position position="766"/>
    </location>
    <ligand>
        <name>Ca(2+)</name>
        <dbReference type="ChEBI" id="CHEBI:29108"/>
    </ligand>
</feature>
<keyword evidence="7" id="KW-0865">Zymogen</keyword>
<dbReference type="GO" id="GO:0008240">
    <property type="term" value="F:tripeptidyl-peptidase activity"/>
    <property type="evidence" value="ECO:0007669"/>
    <property type="project" value="TreeGrafter"/>
</dbReference>
<dbReference type="PANTHER" id="PTHR14218:SF15">
    <property type="entry name" value="TRIPEPTIDYL-PEPTIDASE 1"/>
    <property type="match status" value="1"/>
</dbReference>
<dbReference type="Pfam" id="PF09286">
    <property type="entry name" value="Pro-kuma_activ"/>
    <property type="match status" value="1"/>
</dbReference>
<evidence type="ECO:0000313" key="10">
    <source>
        <dbReference type="EMBL" id="PIL32625.1"/>
    </source>
</evidence>
<evidence type="ECO:0000256" key="8">
    <source>
        <dbReference type="PROSITE-ProRule" id="PRU01032"/>
    </source>
</evidence>
<dbReference type="InterPro" id="IPR002575">
    <property type="entry name" value="Aminoglycoside_PTrfase"/>
</dbReference>
<dbReference type="AlphaFoldDB" id="A0A2G8SFS1"/>
<dbReference type="InterPro" id="IPR036852">
    <property type="entry name" value="Peptidase_S8/S53_dom_sf"/>
</dbReference>
<accession>A0A2G8SFS1</accession>
<evidence type="ECO:0000256" key="1">
    <source>
        <dbReference type="ARBA" id="ARBA00004239"/>
    </source>
</evidence>
<reference evidence="10 11" key="1">
    <citation type="journal article" date="2015" name="Sci. Rep.">
        <title>Chromosome-level genome map provides insights into diverse defense mechanisms in the medicinal fungus Ganoderma sinense.</title>
        <authorList>
            <person name="Zhu Y."/>
            <person name="Xu J."/>
            <person name="Sun C."/>
            <person name="Zhou S."/>
            <person name="Xu H."/>
            <person name="Nelson D.R."/>
            <person name="Qian J."/>
            <person name="Song J."/>
            <person name="Luo H."/>
            <person name="Xiang L."/>
            <person name="Li Y."/>
            <person name="Xu Z."/>
            <person name="Ji A."/>
            <person name="Wang L."/>
            <person name="Lu S."/>
            <person name="Hayward A."/>
            <person name="Sun W."/>
            <person name="Li X."/>
            <person name="Schwartz D.C."/>
            <person name="Wang Y."/>
            <person name="Chen S."/>
        </authorList>
    </citation>
    <scope>NUCLEOTIDE SEQUENCE [LARGE SCALE GENOMIC DNA]</scope>
    <source>
        <strain evidence="10 11">ZZ0214-1</strain>
    </source>
</reference>
<evidence type="ECO:0000256" key="6">
    <source>
        <dbReference type="ARBA" id="ARBA00022837"/>
    </source>
</evidence>
<dbReference type="PANTHER" id="PTHR14218">
    <property type="entry name" value="PROTEASE S8 TRIPEPTIDYL PEPTIDASE I CLN2"/>
    <property type="match status" value="1"/>
</dbReference>
<dbReference type="CDD" id="cd04056">
    <property type="entry name" value="Peptidases_S53"/>
    <property type="match status" value="1"/>
</dbReference>
<sequence length="812" mass="87054">MLDCIAACFALPPPTEHADIPSELATLATDADVLELMNNPLDAAWGENLKRRLGAEDALYVTVNRITPSLVVKRPTHSERATLEFVRQNTKIPVPRDHCPHLSYLVMDFIDGEMLYECWDKLSRFMQFRIACTLRLYMKQLCSLTRSTPGALLDGRVGGAIFDENVYGPFPDAQSFRRFCEFVAFHGWKTRMLGAIGDGKTIPSLVRLDMVWTPVLTHGDLNLSNIMLDRRGSLWVMDWANAGFYPPSMEPIAMCQIDEIVHEEDVPPSWRRYRSFIAGGTSAEEEEFWGNFTGGSSNVVRGLVDGVLTIPLTLALHPNNKTGLIDTLMEISDPSSVNYGQHLSKSEVNAFVAPSPESVQATMNWLAKYNVTPQSTSPAGDMLHLRVPIATANAMLSANYQAFMHEALPPINKSPLHTAKPPQAVISTSKRRLVPAVCVRGIQPFCVQALYNLPATPATAPNNSIAVSGFLGEIANQTDLTAFLKTTRPDIENGTFTVQTINGGPTTGAGTLEAMVDIEYTVGLATNVPVQFLSTGGTTPKDFFHYVMDLVNFLLEQDTPPPVLTTSFGVNENIIPPEVAEAVCLSFAQLGARGTSVLFASGDGGVAGTRPNDTCGDDGLFIPVFPATCPFVTTVGSTEGVSPEVAAPFSAGGFSNVFPRPAYQAAAVLGYLNAINITNDSSTSPLAGRFNITGRVFPDVATQGRDIAIVAAGQSTQVFGTSASSPMFASVVALVNDQLLNAGRPTLGFLNPLLYSRAAAAGVFNDITVGSNVGCGTAGFPALPGWDAITGLGTPDYVKLLAMAMGRNQSTL</sequence>
<protein>
    <recommendedName>
        <fullName evidence="9">Peptidase S53 domain-containing protein</fullName>
    </recommendedName>
</protein>
<evidence type="ECO:0000259" key="9">
    <source>
        <dbReference type="PROSITE" id="PS51695"/>
    </source>
</evidence>
<feature type="active site" description="Charge relay system" evidence="8">
    <location>
        <position position="513"/>
    </location>
</feature>